<comment type="similarity">
    <text evidence="4">Belongs to the LeuD family. LeuD type 1 subfamily.</text>
</comment>
<dbReference type="SUPFAM" id="SSF52016">
    <property type="entry name" value="LeuD/IlvD-like"/>
    <property type="match status" value="1"/>
</dbReference>
<dbReference type="PANTHER" id="PTHR43345:SF5">
    <property type="entry name" value="3-ISOPROPYLMALATE DEHYDRATASE SMALL SUBUNIT"/>
    <property type="match status" value="1"/>
</dbReference>
<name>A0A382J5E4_9ZZZZ</name>
<dbReference type="UniPathway" id="UPA00048">
    <property type="reaction ID" value="UER00071"/>
</dbReference>
<comment type="catalytic activity">
    <reaction evidence="1">
        <text>(2R,3S)-3-isopropylmalate = (2S)-2-isopropylmalate</text>
        <dbReference type="Rhea" id="RHEA:32287"/>
        <dbReference type="ChEBI" id="CHEBI:1178"/>
        <dbReference type="ChEBI" id="CHEBI:35121"/>
        <dbReference type="EC" id="4.2.1.33"/>
    </reaction>
</comment>
<keyword evidence="7" id="KW-0432">Leucine biosynthesis</keyword>
<dbReference type="Pfam" id="PF00694">
    <property type="entry name" value="Aconitase_C"/>
    <property type="match status" value="1"/>
</dbReference>
<dbReference type="InterPro" id="IPR000573">
    <property type="entry name" value="AconitaseA/IPMdHydase_ssu_swvl"/>
</dbReference>
<dbReference type="InterPro" id="IPR033940">
    <property type="entry name" value="IPMI_Swivel"/>
</dbReference>
<sequence>MEKIKTFSANTVNLPNEDIDTDQIIPARFLTRQTTDGIGECLFADWRFDKSGKPNEDFILNQPESTDAGILVTGNNFGCGSSREHAAWSLLDYGFRAVVSSSFADIFQNNSLKNGLITIVVDLETHKWLIEHPATELTVDLENTEIILENGKAISFPIDSFARYCLLHGVDQLGYILKHDSDITAYENQQQ</sequence>
<feature type="domain" description="Aconitase A/isopropylmalate dehydratase small subunit swivel" evidence="13">
    <location>
        <begin position="1"/>
        <end position="121"/>
    </location>
</feature>
<evidence type="ECO:0000256" key="5">
    <source>
        <dbReference type="ARBA" id="ARBA00011271"/>
    </source>
</evidence>
<evidence type="ECO:0000256" key="3">
    <source>
        <dbReference type="ARBA" id="ARBA00004729"/>
    </source>
</evidence>
<evidence type="ECO:0000256" key="12">
    <source>
        <dbReference type="ARBA" id="ARBA00033368"/>
    </source>
</evidence>
<comment type="subunit">
    <text evidence="5">Heterodimer of LeuC and LeuD.</text>
</comment>
<dbReference type="AlphaFoldDB" id="A0A382J5E4"/>
<dbReference type="InterPro" id="IPR004431">
    <property type="entry name" value="3-IsopropMal_deHydase_ssu"/>
</dbReference>
<comment type="function">
    <text evidence="2">Catalyzes the isomerization between 2-isopropylmalate and 3-isopropylmalate, via the formation of 2-isopropylmaleate.</text>
</comment>
<keyword evidence="9" id="KW-0456">Lyase</keyword>
<evidence type="ECO:0000256" key="2">
    <source>
        <dbReference type="ARBA" id="ARBA00002695"/>
    </source>
</evidence>
<dbReference type="EMBL" id="UINC01071293">
    <property type="protein sequence ID" value="SVC06081.1"/>
    <property type="molecule type" value="Genomic_DNA"/>
</dbReference>
<evidence type="ECO:0000313" key="14">
    <source>
        <dbReference type="EMBL" id="SVC06081.1"/>
    </source>
</evidence>
<protein>
    <recommendedName>
        <fullName evidence="6">3-isopropylmalate dehydratase</fullName>
        <ecNumber evidence="6">4.2.1.33</ecNumber>
    </recommendedName>
    <alternativeName>
        <fullName evidence="11">Alpha-IPM isomerase</fullName>
    </alternativeName>
    <alternativeName>
        <fullName evidence="12">Isopropylmalate isomerase</fullName>
    </alternativeName>
</protein>
<dbReference type="HAMAP" id="MF_01031">
    <property type="entry name" value="LeuD_type1"/>
    <property type="match status" value="1"/>
</dbReference>
<organism evidence="14">
    <name type="scientific">marine metagenome</name>
    <dbReference type="NCBI Taxonomy" id="408172"/>
    <lineage>
        <taxon>unclassified sequences</taxon>
        <taxon>metagenomes</taxon>
        <taxon>ecological metagenomes</taxon>
    </lineage>
</organism>
<dbReference type="PANTHER" id="PTHR43345">
    <property type="entry name" value="3-ISOPROPYLMALATE DEHYDRATASE SMALL SUBUNIT 2-RELATED-RELATED"/>
    <property type="match status" value="1"/>
</dbReference>
<dbReference type="GO" id="GO:0009316">
    <property type="term" value="C:3-isopropylmalate dehydratase complex"/>
    <property type="evidence" value="ECO:0007669"/>
    <property type="project" value="InterPro"/>
</dbReference>
<evidence type="ECO:0000256" key="9">
    <source>
        <dbReference type="ARBA" id="ARBA00023239"/>
    </source>
</evidence>
<evidence type="ECO:0000256" key="11">
    <source>
        <dbReference type="ARBA" id="ARBA00031631"/>
    </source>
</evidence>
<dbReference type="CDD" id="cd01577">
    <property type="entry name" value="IPMI_Swivel"/>
    <property type="match status" value="1"/>
</dbReference>
<dbReference type="NCBIfam" id="TIGR00171">
    <property type="entry name" value="leuD"/>
    <property type="match status" value="1"/>
</dbReference>
<dbReference type="FunFam" id="3.20.19.10:FF:000003">
    <property type="entry name" value="3-isopropylmalate dehydratase small subunit"/>
    <property type="match status" value="1"/>
</dbReference>
<dbReference type="GO" id="GO:0009098">
    <property type="term" value="P:L-leucine biosynthetic process"/>
    <property type="evidence" value="ECO:0007669"/>
    <property type="project" value="UniProtKB-UniPathway"/>
</dbReference>
<dbReference type="GO" id="GO:0003861">
    <property type="term" value="F:3-isopropylmalate dehydratase activity"/>
    <property type="evidence" value="ECO:0007669"/>
    <property type="project" value="UniProtKB-EC"/>
</dbReference>
<evidence type="ECO:0000256" key="7">
    <source>
        <dbReference type="ARBA" id="ARBA00022430"/>
    </source>
</evidence>
<evidence type="ECO:0000256" key="4">
    <source>
        <dbReference type="ARBA" id="ARBA00009845"/>
    </source>
</evidence>
<evidence type="ECO:0000256" key="10">
    <source>
        <dbReference type="ARBA" id="ARBA00023304"/>
    </source>
</evidence>
<dbReference type="InterPro" id="IPR050075">
    <property type="entry name" value="LeuD"/>
</dbReference>
<evidence type="ECO:0000256" key="6">
    <source>
        <dbReference type="ARBA" id="ARBA00011998"/>
    </source>
</evidence>
<keyword evidence="8" id="KW-0028">Amino-acid biosynthesis</keyword>
<accession>A0A382J5E4</accession>
<evidence type="ECO:0000256" key="1">
    <source>
        <dbReference type="ARBA" id="ARBA00000491"/>
    </source>
</evidence>
<dbReference type="InterPro" id="IPR015928">
    <property type="entry name" value="Aconitase/3IPM_dehydase_swvl"/>
</dbReference>
<dbReference type="Gene3D" id="3.20.19.10">
    <property type="entry name" value="Aconitase, domain 4"/>
    <property type="match status" value="1"/>
</dbReference>
<reference evidence="14" key="1">
    <citation type="submission" date="2018-05" db="EMBL/GenBank/DDBJ databases">
        <authorList>
            <person name="Lanie J.A."/>
            <person name="Ng W.-L."/>
            <person name="Kazmierczak K.M."/>
            <person name="Andrzejewski T.M."/>
            <person name="Davidsen T.M."/>
            <person name="Wayne K.J."/>
            <person name="Tettelin H."/>
            <person name="Glass J.I."/>
            <person name="Rusch D."/>
            <person name="Podicherti R."/>
            <person name="Tsui H.-C.T."/>
            <person name="Winkler M.E."/>
        </authorList>
    </citation>
    <scope>NUCLEOTIDE SEQUENCE</scope>
</reference>
<evidence type="ECO:0000256" key="8">
    <source>
        <dbReference type="ARBA" id="ARBA00022605"/>
    </source>
</evidence>
<dbReference type="NCBIfam" id="NF002458">
    <property type="entry name" value="PRK01641.1"/>
    <property type="match status" value="1"/>
</dbReference>
<keyword evidence="10" id="KW-0100">Branched-chain amino acid biosynthesis</keyword>
<proteinExistence type="inferred from homology"/>
<evidence type="ECO:0000259" key="13">
    <source>
        <dbReference type="Pfam" id="PF00694"/>
    </source>
</evidence>
<dbReference type="EC" id="4.2.1.33" evidence="6"/>
<gene>
    <name evidence="14" type="ORF">METZ01_LOCUS258935</name>
</gene>
<comment type="pathway">
    <text evidence="3">Amino-acid biosynthesis; L-leucine biosynthesis; L-leucine from 3-methyl-2-oxobutanoate: step 2/4.</text>
</comment>